<dbReference type="AlphaFoldDB" id="Q021E3"/>
<dbReference type="HOGENOM" id="CLU_017594_0_0_0"/>
<feature type="signal peptide" evidence="1">
    <location>
        <begin position="1"/>
        <end position="19"/>
    </location>
</feature>
<reference evidence="2" key="1">
    <citation type="submission" date="2006-10" db="EMBL/GenBank/DDBJ databases">
        <title>Complete sequence of Solibacter usitatus Ellin6076.</title>
        <authorList>
            <consortium name="US DOE Joint Genome Institute"/>
            <person name="Copeland A."/>
            <person name="Lucas S."/>
            <person name="Lapidus A."/>
            <person name="Barry K."/>
            <person name="Detter J.C."/>
            <person name="Glavina del Rio T."/>
            <person name="Hammon N."/>
            <person name="Israni S."/>
            <person name="Dalin E."/>
            <person name="Tice H."/>
            <person name="Pitluck S."/>
            <person name="Thompson L.S."/>
            <person name="Brettin T."/>
            <person name="Bruce D."/>
            <person name="Han C."/>
            <person name="Tapia R."/>
            <person name="Gilna P."/>
            <person name="Schmutz J."/>
            <person name="Larimer F."/>
            <person name="Land M."/>
            <person name="Hauser L."/>
            <person name="Kyrpides N."/>
            <person name="Mikhailova N."/>
            <person name="Janssen P.H."/>
            <person name="Kuske C.R."/>
            <person name="Richardson P."/>
        </authorList>
    </citation>
    <scope>NUCLEOTIDE SEQUENCE</scope>
    <source>
        <strain evidence="2">Ellin6076</strain>
    </source>
</reference>
<organism evidence="2">
    <name type="scientific">Solibacter usitatus (strain Ellin6076)</name>
    <dbReference type="NCBI Taxonomy" id="234267"/>
    <lineage>
        <taxon>Bacteria</taxon>
        <taxon>Pseudomonadati</taxon>
        <taxon>Acidobacteriota</taxon>
        <taxon>Terriglobia</taxon>
        <taxon>Bryobacterales</taxon>
        <taxon>Solibacteraceae</taxon>
        <taxon>Candidatus Solibacter</taxon>
    </lineage>
</organism>
<name>Q021E3_SOLUE</name>
<dbReference type="PANTHER" id="PTHR10151">
    <property type="entry name" value="ECTONUCLEOTIDE PYROPHOSPHATASE/PHOSPHODIESTERASE"/>
    <property type="match status" value="1"/>
</dbReference>
<sequence length="438" mass="46388" precursor="true">MVTYAFLMRMKLLSLFAIACALSAQTPAQQRMVVMISLDGFPAFALDDAKLPVPTLRRLMRDGVSARMKTVNPTVTWPNHTALVTGVRADEHGLLVNGSIVATGAWPPVKVDPMVDKEKMVHVPTVYDAAHAAGLTTAEVDWVAINNTPAITWPFAEWAAPGDPLVREMLEKGAIAAADVENFTKANILFRDQIWAKAGAYLVREHKPNLLLVHFLSLDSIHHAYGPKTPAGTAAIAFLDSCVAQIVDAVRESGMQDRTTFFIVADHGFKAYTKEIRASVALAEAGLAGKVYVMAEGGSALVYIEKSQAAELLPKAKKALEGVEGIDRVIAEDGYGAMGLPLPSKDAQMGQLMLTAKSGYSFSGATGGPVTAAVPQTRGSHGYAASDPDMDALFIASGYGVRKGGTVGTIANIDVAPSIAKLLGVKLPTAKGKPLPLE</sequence>
<dbReference type="KEGG" id="sus:Acid_3473"/>
<dbReference type="SUPFAM" id="SSF53649">
    <property type="entry name" value="Alkaline phosphatase-like"/>
    <property type="match status" value="1"/>
</dbReference>
<dbReference type="eggNOG" id="COG1524">
    <property type="taxonomic scope" value="Bacteria"/>
</dbReference>
<dbReference type="Gene3D" id="3.40.720.10">
    <property type="entry name" value="Alkaline Phosphatase, subunit A"/>
    <property type="match status" value="1"/>
</dbReference>
<feature type="chain" id="PRO_5004163731" evidence="1">
    <location>
        <begin position="20"/>
        <end position="438"/>
    </location>
</feature>
<accession>Q021E3</accession>
<dbReference type="InterPro" id="IPR017850">
    <property type="entry name" value="Alkaline_phosphatase_core_sf"/>
</dbReference>
<protein>
    <submittedName>
        <fullName evidence="2">Type I phosphodiesterase/nucleotide pyrophosphatase</fullName>
    </submittedName>
</protein>
<evidence type="ECO:0000313" key="2">
    <source>
        <dbReference type="EMBL" id="ABJ84446.1"/>
    </source>
</evidence>
<dbReference type="STRING" id="234267.Acid_3473"/>
<dbReference type="InterPro" id="IPR002591">
    <property type="entry name" value="Phosphodiest/P_Trfase"/>
</dbReference>
<dbReference type="EMBL" id="CP000473">
    <property type="protein sequence ID" value="ABJ84446.1"/>
    <property type="molecule type" value="Genomic_DNA"/>
</dbReference>
<dbReference type="Pfam" id="PF01663">
    <property type="entry name" value="Phosphodiest"/>
    <property type="match status" value="1"/>
</dbReference>
<dbReference type="GO" id="GO:0016787">
    <property type="term" value="F:hydrolase activity"/>
    <property type="evidence" value="ECO:0007669"/>
    <property type="project" value="UniProtKB-ARBA"/>
</dbReference>
<proteinExistence type="predicted"/>
<evidence type="ECO:0000256" key="1">
    <source>
        <dbReference type="SAM" id="SignalP"/>
    </source>
</evidence>
<dbReference type="CDD" id="cd16018">
    <property type="entry name" value="Enpp"/>
    <property type="match status" value="1"/>
</dbReference>
<dbReference type="OrthoDB" id="9779418at2"/>
<gene>
    <name evidence="2" type="ordered locus">Acid_3473</name>
</gene>
<keyword evidence="1" id="KW-0732">Signal</keyword>
<dbReference type="InParanoid" id="Q021E3"/>
<dbReference type="PANTHER" id="PTHR10151:SF120">
    <property type="entry name" value="BIS(5'-ADENOSYL)-TRIPHOSPHATASE"/>
    <property type="match status" value="1"/>
</dbReference>